<dbReference type="GO" id="GO:0016491">
    <property type="term" value="F:oxidoreductase activity"/>
    <property type="evidence" value="ECO:0007669"/>
    <property type="project" value="UniProtKB-ARBA"/>
</dbReference>
<organism evidence="2 3">
    <name type="scientific">Prosthecobacter debontii</name>
    <dbReference type="NCBI Taxonomy" id="48467"/>
    <lineage>
        <taxon>Bacteria</taxon>
        <taxon>Pseudomonadati</taxon>
        <taxon>Verrucomicrobiota</taxon>
        <taxon>Verrucomicrobiia</taxon>
        <taxon>Verrucomicrobiales</taxon>
        <taxon>Verrucomicrobiaceae</taxon>
        <taxon>Prosthecobacter</taxon>
    </lineage>
</organism>
<dbReference type="RefSeq" id="WP_078813311.1">
    <property type="nucleotide sequence ID" value="NZ_FUYE01000005.1"/>
</dbReference>
<evidence type="ECO:0000259" key="1">
    <source>
        <dbReference type="Pfam" id="PF02754"/>
    </source>
</evidence>
<dbReference type="Pfam" id="PF02754">
    <property type="entry name" value="CCG"/>
    <property type="match status" value="2"/>
</dbReference>
<dbReference type="Proteomes" id="UP000190774">
    <property type="component" value="Unassembled WGS sequence"/>
</dbReference>
<protein>
    <submittedName>
        <fullName evidence="2">L-lactate dehydrogenase complex protein LldE</fullName>
    </submittedName>
</protein>
<feature type="domain" description="Cysteine-rich" evidence="1">
    <location>
        <begin position="122"/>
        <end position="216"/>
    </location>
</feature>
<dbReference type="STRING" id="48467.SAMN02745166_01968"/>
<dbReference type="InterPro" id="IPR004017">
    <property type="entry name" value="Cys_rich_dom"/>
</dbReference>
<dbReference type="PANTHER" id="PTHR30296:SF0">
    <property type="entry name" value="LACTATE UTILIZATION PROTEIN A"/>
    <property type="match status" value="1"/>
</dbReference>
<keyword evidence="3" id="KW-1185">Reference proteome</keyword>
<evidence type="ECO:0000313" key="2">
    <source>
        <dbReference type="EMBL" id="SKA92801.1"/>
    </source>
</evidence>
<dbReference type="PANTHER" id="PTHR30296">
    <property type="entry name" value="UNCHARACTERIZED PROTEIN YKGE"/>
    <property type="match status" value="1"/>
</dbReference>
<name>A0A1T4XUT9_9BACT</name>
<dbReference type="OrthoDB" id="9770306at2"/>
<gene>
    <name evidence="2" type="ORF">SAMN02745166_01968</name>
</gene>
<feature type="domain" description="Cysteine-rich" evidence="1">
    <location>
        <begin position="5"/>
        <end position="84"/>
    </location>
</feature>
<accession>A0A1T4XUT9</accession>
<dbReference type="EMBL" id="FUYE01000005">
    <property type="protein sequence ID" value="SKA92801.1"/>
    <property type="molecule type" value="Genomic_DNA"/>
</dbReference>
<evidence type="ECO:0000313" key="3">
    <source>
        <dbReference type="Proteomes" id="UP000190774"/>
    </source>
</evidence>
<reference evidence="3" key="1">
    <citation type="submission" date="2017-02" db="EMBL/GenBank/DDBJ databases">
        <authorList>
            <person name="Varghese N."/>
            <person name="Submissions S."/>
        </authorList>
    </citation>
    <scope>NUCLEOTIDE SEQUENCE [LARGE SCALE GENOMIC DNA]</scope>
    <source>
        <strain evidence="3">ATCC 700200</strain>
    </source>
</reference>
<sequence length="246" mass="26915">MTLGLFIPCYIDQLYPQVGKATWKLLTELGYQVAVPERPSCCGQPMANSGYAHLGAGCVTDFALEYARFDHIVSPSGSCVLHLKERLEAQHSPLAHRVHELCEFLHDIVQVKSLPTRFPHRVGLHQSCHGLRGLGLGRASECIVPAFSKPAQLLQMVSELELVPLDRCDECCGFGGTFSVFESDVSTSMGRDRIHDHIRNGAEVITSADMSCLMHLGGLLAREAPQVKVMHIAEILAGTECLSHLS</sequence>
<dbReference type="AlphaFoldDB" id="A0A1T4XUT9"/>
<proteinExistence type="predicted"/>
<dbReference type="GO" id="GO:0005829">
    <property type="term" value="C:cytosol"/>
    <property type="evidence" value="ECO:0007669"/>
    <property type="project" value="TreeGrafter"/>
</dbReference>